<dbReference type="InterPro" id="IPR021868">
    <property type="entry name" value="Alpha_2_Macroglob_MG3"/>
</dbReference>
<dbReference type="Pfam" id="PF17973">
    <property type="entry name" value="bMG10"/>
    <property type="match status" value="1"/>
</dbReference>
<dbReference type="EMBL" id="SPKJ01000025">
    <property type="protein sequence ID" value="MYZ47941.1"/>
    <property type="molecule type" value="Genomic_DNA"/>
</dbReference>
<evidence type="ECO:0000259" key="6">
    <source>
        <dbReference type="SMART" id="SM00223"/>
    </source>
</evidence>
<dbReference type="InterPro" id="IPR041203">
    <property type="entry name" value="Bact_A2M_MG5"/>
</dbReference>
<sequence length="1821" mass="192547">MVALARALRGSLAVALLLALSLQASAQERRLLVTEGADYFGSDYDVRKGVDLEACEAACVGDAQCQAFTFNTRAGWCFLKNGVGELRAVAGAVSGRIAGPQPSTVDRAAVRTAELRFLPQPYLDEARRFAGEAFQPAMEGSPEAIAADARRADAAGDHGRAAALYRTALRLRPERVDLWLAFTRAAAGETSSFYEAQQKILRDRTAGAINAYLRADAAADRAGSLVLLSDALAAREAWRPAIAALRASLAIRADAGLATRLDEMVAQHGFRITEHQVDSDAASPRICVLFSDPLPAGRADLADFVRAEGPGSLSVEVESRQICVDGAEHGARYRVSLRAGLPAADGETLARTVDLDIYVRDRAPSVRFPGTAYVLPAGGEPTIPVVSVNTDRIEASLYRVGDRQLARTVGDGSFLRQLSSYEGEEIAAQTGEEVWKGSVEVRRELNREETTAIPVGAMVARLAKGAYVLVARAAGAREEWGPEATQWFIVTDLGIATLDGNDGLHVFVRSLGSAASVAGAKLRLVALNNEILGEAETDAGGYARFAPGLTRGTGGMSPALVVAETGAGDYSVLDLTRSGFDLTDRGVEGRPPPGPLDVFLSTDRGVYRPGETVHATALVRDPRAEAVTGVPLTLIVTRPDGKESERRRLSDQGLGGLLAEVSLAPNAMRGTWRAAIHADPKGKALAEESLLVEDFQPERLTFDLASDAAALDPEAPPAVTVDARFLYGAPAGGLDVEGETQVRSADALAAFPGYRFGLASEPFDQVSEPFAGTSTDEDGRATLALKMPPLTRVSHPLEAIVNVRVLDPGGRPVERSLTLPVAGSESRAGLRPLFEDAVDENSTARFDAILVGADGSRAAGDLSWSLYKVRTDFQWFRSDGRWDYETTRSRNRVASGTVAAGAEEAGRISAPVEWGEYELEVAAAGEALPASVSFEAGWYVEPKALDTPEGLKVSLDKPSYRVGETATIHLESRFPGVGLLMVADDRLIATKAVEVAAEGTDVTLPVTRDWGPGAYVTASLYRPMDIAARRMPARALGLAWAAVDPGDRLLDLDLSAPAVSRPRGPLDVDLAIGNLAAGEEAYVTLAAVDVGILNLTRYETPAPDDWYFGQRQLGVAIRDLYDQLIDRMQGVRGIVRSGGDAGGLALAGPPPTEALLAWHSGIVRAGPDGRARFSIPIPDFTGTVRLMAMAWTKSGVGHAERDAVLRDPIVVSASAPRILAPGDRSRIALDLHAVEDVAGNVRLAVASDGPAIRIGEAEAGRDLAVEAGARRTVLVPVEAGSAGDAGIAVTLTLPDGSTLDKRLTVPVRYGEPPVVRVSQVRMPDGGRFTIGADAFSGLVPETASLFLSASGAGPLNVPAIVRGLDRYPYGCTEQLASRALPLLYLDSVSLAVGLGDDPDARARIEKAVAGILGNQAASGGFGLWGPGGDDFWLDAYVTDFLTRAREAGFAVPDAAFDLALDNLRNRLAYAPDFESGGEDVAYGLYVLAKNGRASIGDLRYYADTKLADFGTPLAKAQIGAALALYGDRLRADEAFRAALGLLDQTGDTGGWRSDYGTGLRDGAAILTLASETGSDAVEYRRLAERVGAERAAAAHTSTQEDAWSLLAAHALMERAEPLRFLLDGREIGGPLFRSIPAEAALSRPPELENRSGRPADLAVTIRGVPSAPEPASGNGYEIARAYFTLEGEPADPASVAQGTRLVTILTVTTSEAGGGRLLVEDPLPGGFEIDNPNLLAAGQVPDLAAFDAPAETSHVEFRADRFAAALDRSPEEPTRFQLAYVVRAVSPGVFAHPAAHVEDMYRPELRARSDSGRVEVVGPLR</sequence>
<feature type="domain" description="Alpha-2-macroglobulin" evidence="8">
    <location>
        <begin position="1157"/>
        <end position="1245"/>
    </location>
</feature>
<dbReference type="CDD" id="cd02891">
    <property type="entry name" value="A2M_like"/>
    <property type="match status" value="1"/>
</dbReference>
<dbReference type="InterPro" id="IPR003609">
    <property type="entry name" value="Pan_app"/>
</dbReference>
<dbReference type="PIRSF" id="PIRSF038980">
    <property type="entry name" value="A2M_bac"/>
    <property type="match status" value="1"/>
</dbReference>
<dbReference type="GO" id="GO:0006508">
    <property type="term" value="P:proteolysis"/>
    <property type="evidence" value="ECO:0007669"/>
    <property type="project" value="InterPro"/>
</dbReference>
<dbReference type="InterPro" id="IPR026284">
    <property type="entry name" value="A2MG_proteobact"/>
</dbReference>
<dbReference type="Proteomes" id="UP000773614">
    <property type="component" value="Unassembled WGS sequence"/>
</dbReference>
<proteinExistence type="inferred from homology"/>
<dbReference type="Pfam" id="PF00207">
    <property type="entry name" value="A2M"/>
    <property type="match status" value="1"/>
</dbReference>
<protein>
    <submittedName>
        <fullName evidence="9">Alpha-2-macroglobulin</fullName>
    </submittedName>
</protein>
<evidence type="ECO:0000256" key="2">
    <source>
        <dbReference type="ARBA" id="ARBA00022729"/>
    </source>
</evidence>
<dbReference type="InterPro" id="IPR041246">
    <property type="entry name" value="Bact_MG10"/>
</dbReference>
<dbReference type="RefSeq" id="WP_161140292.1">
    <property type="nucleotide sequence ID" value="NZ_SPKJ01000025.1"/>
</dbReference>
<dbReference type="SUPFAM" id="SSF48239">
    <property type="entry name" value="Terpenoid cyclases/Protein prenyltransferases"/>
    <property type="match status" value="1"/>
</dbReference>
<keyword evidence="3" id="KW-0677">Repeat</keyword>
<dbReference type="CDD" id="cd01100">
    <property type="entry name" value="APPLE_Factor_XI_like"/>
    <property type="match status" value="1"/>
</dbReference>
<name>A0A964T3R9_9HYPH</name>
<dbReference type="InterPro" id="IPR041462">
    <property type="entry name" value="Bact_A2M_MG6"/>
</dbReference>
<feature type="signal peptide" evidence="5">
    <location>
        <begin position="1"/>
        <end position="26"/>
    </location>
</feature>
<dbReference type="InterPro" id="IPR008930">
    <property type="entry name" value="Terpenoid_cyclase/PrenylTrfase"/>
</dbReference>
<evidence type="ECO:0000256" key="4">
    <source>
        <dbReference type="ARBA" id="ARBA00023157"/>
    </source>
</evidence>
<evidence type="ECO:0000259" key="8">
    <source>
        <dbReference type="SMART" id="SM01360"/>
    </source>
</evidence>
<dbReference type="Pfam" id="PF17972">
    <property type="entry name" value="bMG5"/>
    <property type="match status" value="1"/>
</dbReference>
<evidence type="ECO:0000259" key="7">
    <source>
        <dbReference type="SMART" id="SM01359"/>
    </source>
</evidence>
<dbReference type="SMART" id="SM01359">
    <property type="entry name" value="A2M_N_2"/>
    <property type="match status" value="1"/>
</dbReference>
<feature type="domain" description="Apple" evidence="6">
    <location>
        <begin position="33"/>
        <end position="95"/>
    </location>
</feature>
<evidence type="ECO:0000313" key="10">
    <source>
        <dbReference type="Proteomes" id="UP000773614"/>
    </source>
</evidence>
<dbReference type="Gene3D" id="1.50.10.20">
    <property type="match status" value="1"/>
</dbReference>
<dbReference type="InterPro" id="IPR000177">
    <property type="entry name" value="Apple"/>
</dbReference>
<evidence type="ECO:0000256" key="5">
    <source>
        <dbReference type="SAM" id="SignalP"/>
    </source>
</evidence>
<dbReference type="InterPro" id="IPR051802">
    <property type="entry name" value="YfhM-like"/>
</dbReference>
<keyword evidence="4" id="KW-1015">Disulfide bond</keyword>
<evidence type="ECO:0000256" key="1">
    <source>
        <dbReference type="ARBA" id="ARBA00010556"/>
    </source>
</evidence>
<evidence type="ECO:0000313" key="9">
    <source>
        <dbReference type="EMBL" id="MYZ47941.1"/>
    </source>
</evidence>
<dbReference type="SMART" id="SM01419">
    <property type="entry name" value="Thiol-ester_cl"/>
    <property type="match status" value="1"/>
</dbReference>
<dbReference type="Pfam" id="PF21142">
    <property type="entry name" value="A2M_bMG2"/>
    <property type="match status" value="1"/>
</dbReference>
<dbReference type="SMART" id="SM00223">
    <property type="entry name" value="APPLE"/>
    <property type="match status" value="1"/>
</dbReference>
<dbReference type="Pfam" id="PF00024">
    <property type="entry name" value="PAN_1"/>
    <property type="match status" value="1"/>
</dbReference>
<dbReference type="GO" id="GO:0005576">
    <property type="term" value="C:extracellular region"/>
    <property type="evidence" value="ECO:0007669"/>
    <property type="project" value="InterPro"/>
</dbReference>
<dbReference type="Pfam" id="PF01835">
    <property type="entry name" value="MG2"/>
    <property type="match status" value="1"/>
</dbReference>
<dbReference type="InterPro" id="IPR047565">
    <property type="entry name" value="Alpha-macroglob_thiol-ester_cl"/>
</dbReference>
<accession>A0A964T3R9</accession>
<dbReference type="InterPro" id="IPR049120">
    <property type="entry name" value="A2M_bMG2"/>
</dbReference>
<dbReference type="PANTHER" id="PTHR40094:SF1">
    <property type="entry name" value="UBIQUITIN DOMAIN-CONTAINING PROTEIN"/>
    <property type="match status" value="1"/>
</dbReference>
<gene>
    <name evidence="9" type="ORF">E4O86_09480</name>
</gene>
<dbReference type="Pfam" id="PF07703">
    <property type="entry name" value="A2M_BRD"/>
    <property type="match status" value="1"/>
</dbReference>
<dbReference type="InterPro" id="IPR002890">
    <property type="entry name" value="MG2"/>
</dbReference>
<reference evidence="9" key="1">
    <citation type="submission" date="2019-03" db="EMBL/GenBank/DDBJ databases">
        <title>Afifella sp. nov., isolated from activated sludge.</title>
        <authorList>
            <person name="Li Q."/>
            <person name="Liu Y."/>
        </authorList>
    </citation>
    <scope>NUCLEOTIDE SEQUENCE</scope>
    <source>
        <strain evidence="9">L72</strain>
    </source>
</reference>
<keyword evidence="10" id="KW-1185">Reference proteome</keyword>
<keyword evidence="2 5" id="KW-0732">Signal</keyword>
<organism evidence="9 10">
    <name type="scientific">Propylenella binzhouense</name>
    <dbReference type="NCBI Taxonomy" id="2555902"/>
    <lineage>
        <taxon>Bacteria</taxon>
        <taxon>Pseudomonadati</taxon>
        <taxon>Pseudomonadota</taxon>
        <taxon>Alphaproteobacteria</taxon>
        <taxon>Hyphomicrobiales</taxon>
        <taxon>Propylenellaceae</taxon>
        <taxon>Propylenella</taxon>
    </lineage>
</organism>
<dbReference type="InterPro" id="IPR011625">
    <property type="entry name" value="A2M_N_BRD"/>
</dbReference>
<dbReference type="Gene3D" id="3.50.4.10">
    <property type="entry name" value="Hepatocyte Growth Factor"/>
    <property type="match status" value="1"/>
</dbReference>
<evidence type="ECO:0000256" key="3">
    <source>
        <dbReference type="ARBA" id="ARBA00022737"/>
    </source>
</evidence>
<feature type="domain" description="Alpha-2-macroglobulin bait region" evidence="7">
    <location>
        <begin position="951"/>
        <end position="1095"/>
    </location>
</feature>
<feature type="chain" id="PRO_5036809980" evidence="5">
    <location>
        <begin position="27"/>
        <end position="1821"/>
    </location>
</feature>
<comment type="caution">
    <text evidence="9">The sequence shown here is derived from an EMBL/GenBank/DDBJ whole genome shotgun (WGS) entry which is preliminary data.</text>
</comment>
<dbReference type="Gene3D" id="2.60.40.1930">
    <property type="match status" value="1"/>
</dbReference>
<dbReference type="Pfam" id="PF17962">
    <property type="entry name" value="bMG6"/>
    <property type="match status" value="1"/>
</dbReference>
<dbReference type="Pfam" id="PF11974">
    <property type="entry name" value="bMG3"/>
    <property type="match status" value="1"/>
</dbReference>
<dbReference type="GO" id="GO:0004866">
    <property type="term" value="F:endopeptidase inhibitor activity"/>
    <property type="evidence" value="ECO:0007669"/>
    <property type="project" value="InterPro"/>
</dbReference>
<dbReference type="OrthoDB" id="9767116at2"/>
<dbReference type="InterPro" id="IPR001599">
    <property type="entry name" value="Macroglobln_a2"/>
</dbReference>
<dbReference type="SMART" id="SM01360">
    <property type="entry name" value="A2M"/>
    <property type="match status" value="1"/>
</dbReference>
<dbReference type="PANTHER" id="PTHR40094">
    <property type="entry name" value="ALPHA-2-MACROGLOBULIN HOMOLOG"/>
    <property type="match status" value="1"/>
</dbReference>
<comment type="similarity">
    <text evidence="1">Belongs to the protease inhibitor I39 (alpha-2-macroglobulin) family. Bacterial alpha-2-macroglobulin subfamily.</text>
</comment>